<keyword evidence="2" id="KW-1185">Reference proteome</keyword>
<keyword evidence="1" id="KW-0808">Transferase</keyword>
<reference evidence="1 2" key="1">
    <citation type="journal article" date="2023" name="Science">
        <title>Complex scaffold remodeling in plant triterpene biosynthesis.</title>
        <authorList>
            <person name="De La Pena R."/>
            <person name="Hodgson H."/>
            <person name="Liu J.C."/>
            <person name="Stephenson M.J."/>
            <person name="Martin A.C."/>
            <person name="Owen C."/>
            <person name="Harkess A."/>
            <person name="Leebens-Mack J."/>
            <person name="Jimenez L.E."/>
            <person name="Osbourn A."/>
            <person name="Sattely E.S."/>
        </authorList>
    </citation>
    <scope>NUCLEOTIDE SEQUENCE [LARGE SCALE GENOMIC DNA]</scope>
    <source>
        <strain evidence="2">cv. JPN11</strain>
        <tissue evidence="1">Leaf</tissue>
    </source>
</reference>
<comment type="caution">
    <text evidence="1">The sequence shown here is derived from an EMBL/GenBank/DDBJ whole genome shotgun (WGS) entry which is preliminary data.</text>
</comment>
<gene>
    <name evidence="1" type="ORF">OWV82_017991</name>
</gene>
<protein>
    <submittedName>
        <fullName evidence="1">Transferase</fullName>
    </submittedName>
</protein>
<dbReference type="Proteomes" id="UP001164539">
    <property type="component" value="Chromosome 10"/>
</dbReference>
<accession>A0ACC1XCD7</accession>
<sequence>MASDAITYICKRTVVSTKPVQPGKYFPLSVLDRLMEKNHTRIVYYYPSMGYMEAAGELTKKLRESLSKLLTFFPKVTGRLQKNQEGSWMIKCNDAGVRMVEARAKGSVDEWLKNVDREKELKLVYWEDMFHEPYFWSTFYVQLTEFEEGGLAIGLSCSHLLADPNCATMFIKAWADTTLVGTMHTPPFFHSLPPRKFVNKKPKHKPYATLINHYKSTMERSIPGTSIAKHATVTLAFSDPMVRACMTMALTPGAPNPSPFQAIAGLFWVCLSKVKGMNEELIDMSLCLDTREELGLDKGFFGSCMVYNKVHAEYSLDQNKVAVAARAIGEVVSKMDNEGIMDLIEWLELDDHNKTLPLINGYDLICANLENLDSYWIGFEEGFKPSRVSYYVEPVFGHGQILVLPPPPGDSPLSRMVMVTLSEDEAIKLCQDNLILHFSPTVLMGTNKS</sequence>
<proteinExistence type="predicted"/>
<evidence type="ECO:0000313" key="2">
    <source>
        <dbReference type="Proteomes" id="UP001164539"/>
    </source>
</evidence>
<dbReference type="EMBL" id="CM051403">
    <property type="protein sequence ID" value="KAJ4707955.1"/>
    <property type="molecule type" value="Genomic_DNA"/>
</dbReference>
<organism evidence="1 2">
    <name type="scientific">Melia azedarach</name>
    <name type="common">Chinaberry tree</name>
    <dbReference type="NCBI Taxonomy" id="155640"/>
    <lineage>
        <taxon>Eukaryota</taxon>
        <taxon>Viridiplantae</taxon>
        <taxon>Streptophyta</taxon>
        <taxon>Embryophyta</taxon>
        <taxon>Tracheophyta</taxon>
        <taxon>Spermatophyta</taxon>
        <taxon>Magnoliopsida</taxon>
        <taxon>eudicotyledons</taxon>
        <taxon>Gunneridae</taxon>
        <taxon>Pentapetalae</taxon>
        <taxon>rosids</taxon>
        <taxon>malvids</taxon>
        <taxon>Sapindales</taxon>
        <taxon>Meliaceae</taxon>
        <taxon>Melia</taxon>
    </lineage>
</organism>
<name>A0ACC1XCD7_MELAZ</name>
<evidence type="ECO:0000313" key="1">
    <source>
        <dbReference type="EMBL" id="KAJ4707955.1"/>
    </source>
</evidence>